<dbReference type="FunFam" id="3.30.540.10:FF:000003">
    <property type="entry name" value="Inositol-1-monophosphatase"/>
    <property type="match status" value="1"/>
</dbReference>
<feature type="binding site" evidence="8">
    <location>
        <position position="63"/>
    </location>
    <ligand>
        <name>Mg(2+)</name>
        <dbReference type="ChEBI" id="CHEBI:18420"/>
        <label>1</label>
        <note>catalytic</note>
    </ligand>
</feature>
<evidence type="ECO:0000256" key="8">
    <source>
        <dbReference type="PIRSR" id="PIRSR600760-2"/>
    </source>
</evidence>
<organism evidence="10 11">
    <name type="scientific">Candidatus Anaerobiospirillum pullistercoris</name>
    <dbReference type="NCBI Taxonomy" id="2838452"/>
    <lineage>
        <taxon>Bacteria</taxon>
        <taxon>Pseudomonadati</taxon>
        <taxon>Pseudomonadota</taxon>
        <taxon>Gammaproteobacteria</taxon>
        <taxon>Aeromonadales</taxon>
        <taxon>Succinivibrionaceae</taxon>
        <taxon>Anaerobiospirillum</taxon>
    </lineage>
</organism>
<dbReference type="PANTHER" id="PTHR20854:SF4">
    <property type="entry name" value="INOSITOL-1-MONOPHOSPHATASE-RELATED"/>
    <property type="match status" value="1"/>
</dbReference>
<dbReference type="InterPro" id="IPR033942">
    <property type="entry name" value="IMPase"/>
</dbReference>
<evidence type="ECO:0000256" key="1">
    <source>
        <dbReference type="ARBA" id="ARBA00001033"/>
    </source>
</evidence>
<comment type="caution">
    <text evidence="10">The sequence shown here is derived from an EMBL/GenBank/DDBJ whole genome shotgun (WGS) entry which is preliminary data.</text>
</comment>
<dbReference type="GO" id="GO:0046872">
    <property type="term" value="F:metal ion binding"/>
    <property type="evidence" value="ECO:0007669"/>
    <property type="project" value="UniProtKB-KW"/>
</dbReference>
<sequence>MLTIAVRAARAAGNLIARNLGQDNFDVQEKAKNDLVTDIDKECERVVASTLLKAYPKHGIIGEESQERGMADSEYQWIIDPIDGTTNFVKGIPHCAVSIALQHKGRTQLGVVFDPMANEMFTAARGEGASMNGQRIRVGSLQRLDAAVVCTAFPVRYRARMNDYLELFHRLIDQCADVRRSGCASLDLCYTACGRFDAYLEQGLKPWDFSAGELILREAGGISTDFMGTPNFTKSGNILVGNPYLVQALLSKVCDPQNLAGTLR</sequence>
<dbReference type="InterPro" id="IPR022337">
    <property type="entry name" value="Inositol_monophosphatase_SuhB"/>
</dbReference>
<evidence type="ECO:0000256" key="9">
    <source>
        <dbReference type="RuleBase" id="RU364068"/>
    </source>
</evidence>
<evidence type="ECO:0000256" key="2">
    <source>
        <dbReference type="ARBA" id="ARBA00001946"/>
    </source>
</evidence>
<keyword evidence="4 8" id="KW-0479">Metal-binding</keyword>
<evidence type="ECO:0000256" key="7">
    <source>
        <dbReference type="ARBA" id="ARBA00022842"/>
    </source>
</evidence>
<dbReference type="PRINTS" id="PR01959">
    <property type="entry name" value="SBIMPHPHTASE"/>
</dbReference>
<dbReference type="Pfam" id="PF00459">
    <property type="entry name" value="Inositol_P"/>
    <property type="match status" value="1"/>
</dbReference>
<keyword evidence="6" id="KW-0804">Transcription</keyword>
<dbReference type="GO" id="GO:0031564">
    <property type="term" value="P:transcription antitermination"/>
    <property type="evidence" value="ECO:0007669"/>
    <property type="project" value="UniProtKB-KW"/>
</dbReference>
<gene>
    <name evidence="10" type="ORF">H9850_03375</name>
</gene>
<comment type="cofactor">
    <cofactor evidence="2 8 9">
        <name>Mg(2+)</name>
        <dbReference type="ChEBI" id="CHEBI:18420"/>
    </cofactor>
</comment>
<evidence type="ECO:0000256" key="5">
    <source>
        <dbReference type="ARBA" id="ARBA00022801"/>
    </source>
</evidence>
<dbReference type="EMBL" id="DXEV01000067">
    <property type="protein sequence ID" value="HIX56496.1"/>
    <property type="molecule type" value="Genomic_DNA"/>
</dbReference>
<dbReference type="PANTHER" id="PTHR20854">
    <property type="entry name" value="INOSITOL MONOPHOSPHATASE"/>
    <property type="match status" value="1"/>
</dbReference>
<feature type="binding site" evidence="8">
    <location>
        <position position="80"/>
    </location>
    <ligand>
        <name>Mg(2+)</name>
        <dbReference type="ChEBI" id="CHEBI:18420"/>
        <label>1</label>
        <note>catalytic</note>
    </ligand>
</feature>
<accession>A0A9D1WC56</accession>
<dbReference type="Gene3D" id="3.40.190.80">
    <property type="match status" value="1"/>
</dbReference>
<evidence type="ECO:0000313" key="11">
    <source>
        <dbReference type="Proteomes" id="UP000886829"/>
    </source>
</evidence>
<dbReference type="GO" id="GO:0007165">
    <property type="term" value="P:signal transduction"/>
    <property type="evidence" value="ECO:0007669"/>
    <property type="project" value="TreeGrafter"/>
</dbReference>
<dbReference type="CDD" id="cd01639">
    <property type="entry name" value="IMPase"/>
    <property type="match status" value="1"/>
</dbReference>
<dbReference type="InterPro" id="IPR020583">
    <property type="entry name" value="Inositol_monoP_metal-BS"/>
</dbReference>
<dbReference type="PROSITE" id="PS00629">
    <property type="entry name" value="IMP_1"/>
    <property type="match status" value="1"/>
</dbReference>
<keyword evidence="6" id="KW-0805">Transcription regulation</keyword>
<dbReference type="Proteomes" id="UP000886829">
    <property type="component" value="Unassembled WGS sequence"/>
</dbReference>
<evidence type="ECO:0000256" key="6">
    <source>
        <dbReference type="ARBA" id="ARBA00022814"/>
    </source>
</evidence>
<feature type="binding site" evidence="8">
    <location>
        <position position="83"/>
    </location>
    <ligand>
        <name>Mg(2+)</name>
        <dbReference type="ChEBI" id="CHEBI:18420"/>
        <label>1</label>
        <note>catalytic</note>
    </ligand>
</feature>
<dbReference type="SUPFAM" id="SSF56655">
    <property type="entry name" value="Carbohydrate phosphatase"/>
    <property type="match status" value="1"/>
</dbReference>
<evidence type="ECO:0000256" key="3">
    <source>
        <dbReference type="ARBA" id="ARBA00009759"/>
    </source>
</evidence>
<name>A0A9D1WC56_9GAMM</name>
<evidence type="ECO:0000256" key="4">
    <source>
        <dbReference type="ARBA" id="ARBA00022723"/>
    </source>
</evidence>
<dbReference type="AlphaFoldDB" id="A0A9D1WC56"/>
<dbReference type="PRINTS" id="PR00377">
    <property type="entry name" value="IMPHPHTASES"/>
</dbReference>
<keyword evidence="5 9" id="KW-0378">Hydrolase</keyword>
<dbReference type="InterPro" id="IPR000760">
    <property type="entry name" value="Inositol_monophosphatase-like"/>
</dbReference>
<dbReference type="GO" id="GO:0008934">
    <property type="term" value="F:inositol monophosphate 1-phosphatase activity"/>
    <property type="evidence" value="ECO:0007669"/>
    <property type="project" value="InterPro"/>
</dbReference>
<feature type="binding site" evidence="8">
    <location>
        <position position="208"/>
    </location>
    <ligand>
        <name>Mg(2+)</name>
        <dbReference type="ChEBI" id="CHEBI:18420"/>
        <label>1</label>
        <note>catalytic</note>
    </ligand>
</feature>
<comment type="catalytic activity">
    <reaction evidence="1 9">
        <text>a myo-inositol phosphate + H2O = myo-inositol + phosphate</text>
        <dbReference type="Rhea" id="RHEA:24056"/>
        <dbReference type="ChEBI" id="CHEBI:15377"/>
        <dbReference type="ChEBI" id="CHEBI:17268"/>
        <dbReference type="ChEBI" id="CHEBI:43474"/>
        <dbReference type="ChEBI" id="CHEBI:84139"/>
        <dbReference type="EC" id="3.1.3.25"/>
    </reaction>
</comment>
<dbReference type="GO" id="GO:0006020">
    <property type="term" value="P:inositol metabolic process"/>
    <property type="evidence" value="ECO:0007669"/>
    <property type="project" value="TreeGrafter"/>
</dbReference>
<proteinExistence type="inferred from homology"/>
<dbReference type="EC" id="3.1.3.25" evidence="9"/>
<reference evidence="10" key="2">
    <citation type="submission" date="2021-04" db="EMBL/GenBank/DDBJ databases">
        <authorList>
            <person name="Gilroy R."/>
        </authorList>
    </citation>
    <scope>NUCLEOTIDE SEQUENCE</scope>
    <source>
        <strain evidence="10">USASDec5-558</strain>
    </source>
</reference>
<protein>
    <recommendedName>
        <fullName evidence="9">Inositol-1-monophosphatase</fullName>
        <ecNumber evidence="9">3.1.3.25</ecNumber>
    </recommendedName>
</protein>
<keyword evidence="7 8" id="KW-0460">Magnesium</keyword>
<evidence type="ECO:0000313" key="10">
    <source>
        <dbReference type="EMBL" id="HIX56496.1"/>
    </source>
</evidence>
<reference evidence="10" key="1">
    <citation type="journal article" date="2021" name="PeerJ">
        <title>Extensive microbial diversity within the chicken gut microbiome revealed by metagenomics and culture.</title>
        <authorList>
            <person name="Gilroy R."/>
            <person name="Ravi A."/>
            <person name="Getino M."/>
            <person name="Pursley I."/>
            <person name="Horton D.L."/>
            <person name="Alikhan N.F."/>
            <person name="Baker D."/>
            <person name="Gharbi K."/>
            <person name="Hall N."/>
            <person name="Watson M."/>
            <person name="Adriaenssens E.M."/>
            <person name="Foster-Nyarko E."/>
            <person name="Jarju S."/>
            <person name="Secka A."/>
            <person name="Antonio M."/>
            <person name="Oren A."/>
            <person name="Chaudhuri R.R."/>
            <person name="La Ragione R."/>
            <person name="Hildebrand F."/>
            <person name="Pallen M.J."/>
        </authorList>
    </citation>
    <scope>NUCLEOTIDE SEQUENCE</scope>
    <source>
        <strain evidence="10">USASDec5-558</strain>
    </source>
</reference>
<dbReference type="Gene3D" id="3.30.540.10">
    <property type="entry name" value="Fructose-1,6-Bisphosphatase, subunit A, domain 1"/>
    <property type="match status" value="1"/>
</dbReference>
<feature type="binding site" evidence="8">
    <location>
        <position position="82"/>
    </location>
    <ligand>
        <name>Mg(2+)</name>
        <dbReference type="ChEBI" id="CHEBI:18420"/>
        <label>1</label>
        <note>catalytic</note>
    </ligand>
</feature>
<keyword evidence="6" id="KW-0889">Transcription antitermination</keyword>
<comment type="similarity">
    <text evidence="3 9">Belongs to the inositol monophosphatase superfamily.</text>
</comment>